<evidence type="ECO:0000259" key="7">
    <source>
        <dbReference type="Pfam" id="PF01416"/>
    </source>
</evidence>
<dbReference type="GO" id="GO:0005737">
    <property type="term" value="C:cytoplasm"/>
    <property type="evidence" value="ECO:0007669"/>
    <property type="project" value="TreeGrafter"/>
</dbReference>
<evidence type="ECO:0000313" key="9">
    <source>
        <dbReference type="Proteomes" id="UP000274922"/>
    </source>
</evidence>
<dbReference type="GO" id="GO:0160147">
    <property type="term" value="F:tRNA pseudouridine(38-40) synthase activity"/>
    <property type="evidence" value="ECO:0007669"/>
    <property type="project" value="UniProtKB-EC"/>
</dbReference>
<dbReference type="InterPro" id="IPR020095">
    <property type="entry name" value="PsdUridine_synth_TruA_C"/>
</dbReference>
<dbReference type="InterPro" id="IPR001406">
    <property type="entry name" value="PsdUridine_synth_TruA"/>
</dbReference>
<reference evidence="9" key="1">
    <citation type="journal article" date="2018" name="Nat. Microbiol.">
        <title>Leveraging single-cell genomics to expand the fungal tree of life.</title>
        <authorList>
            <person name="Ahrendt S.R."/>
            <person name="Quandt C.A."/>
            <person name="Ciobanu D."/>
            <person name="Clum A."/>
            <person name="Salamov A."/>
            <person name="Andreopoulos B."/>
            <person name="Cheng J.F."/>
            <person name="Woyke T."/>
            <person name="Pelin A."/>
            <person name="Henrissat B."/>
            <person name="Reynolds N.K."/>
            <person name="Benny G.L."/>
            <person name="Smith M.E."/>
            <person name="James T.Y."/>
            <person name="Grigoriev I.V."/>
        </authorList>
    </citation>
    <scope>NUCLEOTIDE SEQUENCE [LARGE SCALE GENOMIC DNA]</scope>
    <source>
        <strain evidence="9">ATCC 52028</strain>
    </source>
</reference>
<dbReference type="Gene3D" id="3.30.70.660">
    <property type="entry name" value="Pseudouridine synthase I, catalytic domain, C-terminal subdomain"/>
    <property type="match status" value="1"/>
</dbReference>
<dbReference type="PANTHER" id="PTHR11142:SF5">
    <property type="entry name" value="TRNA PSEUDOURIDINE(38_39) SYNTHASE"/>
    <property type="match status" value="1"/>
</dbReference>
<dbReference type="EMBL" id="ML014120">
    <property type="protein sequence ID" value="RKP03636.1"/>
    <property type="molecule type" value="Genomic_DNA"/>
</dbReference>
<comment type="catalytic activity">
    <reaction evidence="6">
        <text>uridine(38/39/40) in tRNA = pseudouridine(38/39/40) in tRNA</text>
        <dbReference type="Rhea" id="RHEA:22376"/>
        <dbReference type="Rhea" id="RHEA-COMP:10085"/>
        <dbReference type="Rhea" id="RHEA-COMP:10087"/>
        <dbReference type="ChEBI" id="CHEBI:65314"/>
        <dbReference type="ChEBI" id="CHEBI:65315"/>
        <dbReference type="EC" id="5.4.99.12"/>
    </reaction>
</comment>
<dbReference type="GO" id="GO:0005634">
    <property type="term" value="C:nucleus"/>
    <property type="evidence" value="ECO:0007669"/>
    <property type="project" value="TreeGrafter"/>
</dbReference>
<dbReference type="AlphaFoldDB" id="A0A4P9XDN7"/>
<keyword evidence="9" id="KW-1185">Reference proteome</keyword>
<keyword evidence="3 6" id="KW-0413">Isomerase</keyword>
<evidence type="ECO:0000256" key="1">
    <source>
        <dbReference type="ARBA" id="ARBA00009375"/>
    </source>
</evidence>
<dbReference type="SUPFAM" id="SSF55120">
    <property type="entry name" value="Pseudouridine synthase"/>
    <property type="match status" value="1"/>
</dbReference>
<organism evidence="8 9">
    <name type="scientific">Caulochytrium protostelioides</name>
    <dbReference type="NCBI Taxonomy" id="1555241"/>
    <lineage>
        <taxon>Eukaryota</taxon>
        <taxon>Fungi</taxon>
        <taxon>Fungi incertae sedis</taxon>
        <taxon>Chytridiomycota</taxon>
        <taxon>Chytridiomycota incertae sedis</taxon>
        <taxon>Chytridiomycetes</taxon>
        <taxon>Caulochytriales</taxon>
        <taxon>Caulochytriaceae</taxon>
        <taxon>Caulochytrium</taxon>
    </lineage>
</organism>
<comment type="similarity">
    <text evidence="1 6">Belongs to the tRNA pseudouridine synthase TruA family.</text>
</comment>
<feature type="binding site" evidence="5">
    <location>
        <position position="99"/>
    </location>
    <ligand>
        <name>substrate</name>
    </ligand>
</feature>
<accession>A0A4P9XDN7</accession>
<dbReference type="PANTHER" id="PTHR11142">
    <property type="entry name" value="PSEUDOURIDYLATE SYNTHASE"/>
    <property type="match status" value="1"/>
</dbReference>
<gene>
    <name evidence="8" type="ORF">CXG81DRAFT_6615</name>
</gene>
<feature type="active site" description="Nucleophile" evidence="4">
    <location>
        <position position="34"/>
    </location>
</feature>
<evidence type="ECO:0000256" key="6">
    <source>
        <dbReference type="RuleBase" id="RU003792"/>
    </source>
</evidence>
<dbReference type="Pfam" id="PF01416">
    <property type="entry name" value="PseudoU_synth_1"/>
    <property type="match status" value="1"/>
</dbReference>
<evidence type="ECO:0000256" key="5">
    <source>
        <dbReference type="PIRSR" id="PIRSR001430-2"/>
    </source>
</evidence>
<dbReference type="GO" id="GO:0031119">
    <property type="term" value="P:tRNA pseudouridine synthesis"/>
    <property type="evidence" value="ECO:0007669"/>
    <property type="project" value="TreeGrafter"/>
</dbReference>
<dbReference type="PIRSF" id="PIRSF001430">
    <property type="entry name" value="tRNA_psdUrid_synth"/>
    <property type="match status" value="1"/>
</dbReference>
<dbReference type="InterPro" id="IPR020094">
    <property type="entry name" value="TruA/RsuA/RluB/E/F_N"/>
</dbReference>
<dbReference type="EC" id="5.4.99.12" evidence="6"/>
<evidence type="ECO:0000313" key="8">
    <source>
        <dbReference type="EMBL" id="RKP03636.1"/>
    </source>
</evidence>
<feature type="non-terminal residue" evidence="8">
    <location>
        <position position="1"/>
    </location>
</feature>
<evidence type="ECO:0000256" key="3">
    <source>
        <dbReference type="ARBA" id="ARBA00023235"/>
    </source>
</evidence>
<feature type="domain" description="Pseudouridine synthase I TruA alpha/beta" evidence="7">
    <location>
        <begin position="116"/>
        <end position="213"/>
    </location>
</feature>
<dbReference type="InterPro" id="IPR020103">
    <property type="entry name" value="PsdUridine_synth_cat_dom_sf"/>
</dbReference>
<dbReference type="Proteomes" id="UP000274922">
    <property type="component" value="Unassembled WGS sequence"/>
</dbReference>
<protein>
    <recommendedName>
        <fullName evidence="6">tRNA pseudouridine synthase</fullName>
        <ecNumber evidence="6">5.4.99.12</ecNumber>
    </recommendedName>
</protein>
<name>A0A4P9XDN7_9FUNG</name>
<dbReference type="InterPro" id="IPR020097">
    <property type="entry name" value="PsdUridine_synth_TruA_a/b_dom"/>
</dbReference>
<dbReference type="GO" id="GO:1990481">
    <property type="term" value="P:mRNA pseudouridine synthesis"/>
    <property type="evidence" value="ECO:0007669"/>
    <property type="project" value="TreeGrafter"/>
</dbReference>
<sequence length="237" mass="26049">ALPTIEGALLAALVQTRLVPDARSCGLSRGGRTDKGVSAFGQVVSLRIRSALPARHPLDQELAYIALLNRALPPDIRVLAWSPTPDNFSARFSCESRTYRYHFLRGTYDLQAMHSAAQGFVGRHDFRWFCKADRAAPDRDTQRTLIDVDLLQTRAGSDLAVRGHAFLWHQIRFMMGVLFAVGEGRETPAVVPAMLAGATAVLPDGTPAPAPPDLVPADPRPLVFYDLTYPPHTLAWR</sequence>
<dbReference type="STRING" id="1555241.A0A4P9XDN7"/>
<feature type="non-terminal residue" evidence="8">
    <location>
        <position position="237"/>
    </location>
</feature>
<dbReference type="GO" id="GO:0003723">
    <property type="term" value="F:RNA binding"/>
    <property type="evidence" value="ECO:0007669"/>
    <property type="project" value="InterPro"/>
</dbReference>
<evidence type="ECO:0000256" key="2">
    <source>
        <dbReference type="ARBA" id="ARBA00022694"/>
    </source>
</evidence>
<dbReference type="OrthoDB" id="25767at2759"/>
<proteinExistence type="inferred from homology"/>
<dbReference type="Gene3D" id="3.30.70.580">
    <property type="entry name" value="Pseudouridine synthase I, catalytic domain, N-terminal subdomain"/>
    <property type="match status" value="1"/>
</dbReference>
<evidence type="ECO:0000256" key="4">
    <source>
        <dbReference type="PIRSR" id="PIRSR001430-1"/>
    </source>
</evidence>
<keyword evidence="2 6" id="KW-0819">tRNA processing</keyword>
<dbReference type="NCBIfam" id="TIGR00071">
    <property type="entry name" value="hisT_truA"/>
    <property type="match status" value="1"/>
</dbReference>